<evidence type="ECO:0000313" key="2">
    <source>
        <dbReference type="EMBL" id="JAD29808.1"/>
    </source>
</evidence>
<protein>
    <submittedName>
        <fullName evidence="2">Uncharacterized protein</fullName>
    </submittedName>
</protein>
<dbReference type="EMBL" id="GBRH01268087">
    <property type="protein sequence ID" value="JAD29808.1"/>
    <property type="molecule type" value="Transcribed_RNA"/>
</dbReference>
<reference evidence="2" key="1">
    <citation type="submission" date="2014-09" db="EMBL/GenBank/DDBJ databases">
        <authorList>
            <person name="Magalhaes I.L.F."/>
            <person name="Oliveira U."/>
            <person name="Santos F.R."/>
            <person name="Vidigal T.H.D.A."/>
            <person name="Brescovit A.D."/>
            <person name="Santos A.J."/>
        </authorList>
    </citation>
    <scope>NUCLEOTIDE SEQUENCE</scope>
    <source>
        <tissue evidence="2">Shoot tissue taken approximately 20 cm above the soil surface</tissue>
    </source>
</reference>
<keyword evidence="1" id="KW-0732">Signal</keyword>
<proteinExistence type="predicted"/>
<reference evidence="2" key="2">
    <citation type="journal article" date="2015" name="Data Brief">
        <title>Shoot transcriptome of the giant reed, Arundo donax.</title>
        <authorList>
            <person name="Barrero R.A."/>
            <person name="Guerrero F.D."/>
            <person name="Moolhuijzen P."/>
            <person name="Goolsby J.A."/>
            <person name="Tidwell J."/>
            <person name="Bellgard S.E."/>
            <person name="Bellgard M.I."/>
        </authorList>
    </citation>
    <scope>NUCLEOTIDE SEQUENCE</scope>
    <source>
        <tissue evidence="2">Shoot tissue taken approximately 20 cm above the soil surface</tissue>
    </source>
</reference>
<name>A0A0A8YWL1_ARUDO</name>
<organism evidence="2">
    <name type="scientific">Arundo donax</name>
    <name type="common">Giant reed</name>
    <name type="synonym">Donax arundinaceus</name>
    <dbReference type="NCBI Taxonomy" id="35708"/>
    <lineage>
        <taxon>Eukaryota</taxon>
        <taxon>Viridiplantae</taxon>
        <taxon>Streptophyta</taxon>
        <taxon>Embryophyta</taxon>
        <taxon>Tracheophyta</taxon>
        <taxon>Spermatophyta</taxon>
        <taxon>Magnoliopsida</taxon>
        <taxon>Liliopsida</taxon>
        <taxon>Poales</taxon>
        <taxon>Poaceae</taxon>
        <taxon>PACMAD clade</taxon>
        <taxon>Arundinoideae</taxon>
        <taxon>Arundineae</taxon>
        <taxon>Arundo</taxon>
    </lineage>
</organism>
<sequence>MPSLLQISNLMLFVRKITLSLCAIVNPSNKRDILVRLADISHMGFCFLKKYTRDFLCHSDHSA</sequence>
<evidence type="ECO:0000256" key="1">
    <source>
        <dbReference type="SAM" id="SignalP"/>
    </source>
</evidence>
<feature type="chain" id="PRO_5002044856" evidence="1">
    <location>
        <begin position="23"/>
        <end position="63"/>
    </location>
</feature>
<accession>A0A0A8YWL1</accession>
<dbReference type="AlphaFoldDB" id="A0A0A8YWL1"/>
<feature type="signal peptide" evidence="1">
    <location>
        <begin position="1"/>
        <end position="22"/>
    </location>
</feature>